<dbReference type="CDD" id="cd18547">
    <property type="entry name" value="ABC_6TM_Tm288_like"/>
    <property type="match status" value="1"/>
</dbReference>
<dbReference type="PANTHER" id="PTHR43394">
    <property type="entry name" value="ATP-DEPENDENT PERMEASE MDL1, MITOCHONDRIAL"/>
    <property type="match status" value="1"/>
</dbReference>
<accession>I5AQZ2</accession>
<dbReference type="Pfam" id="PF00005">
    <property type="entry name" value="ABC_tran"/>
    <property type="match status" value="1"/>
</dbReference>
<keyword evidence="3 8" id="KW-0812">Transmembrane</keyword>
<dbReference type="PROSITE" id="PS50929">
    <property type="entry name" value="ABC_TM1F"/>
    <property type="match status" value="1"/>
</dbReference>
<keyword evidence="6 8" id="KW-1133">Transmembrane helix</keyword>
<keyword evidence="12" id="KW-1185">Reference proteome</keyword>
<comment type="subcellular location">
    <subcellularLocation>
        <location evidence="1">Cell membrane</location>
        <topology evidence="1">Multi-pass membrane protein</topology>
    </subcellularLocation>
</comment>
<dbReference type="Gene3D" id="1.20.1560.10">
    <property type="entry name" value="ABC transporter type 1, transmembrane domain"/>
    <property type="match status" value="1"/>
</dbReference>
<dbReference type="InterPro" id="IPR011527">
    <property type="entry name" value="ABC1_TM_dom"/>
</dbReference>
<dbReference type="InterPro" id="IPR036640">
    <property type="entry name" value="ABC1_TM_sf"/>
</dbReference>
<evidence type="ECO:0000256" key="2">
    <source>
        <dbReference type="ARBA" id="ARBA00022448"/>
    </source>
</evidence>
<dbReference type="InterPro" id="IPR003593">
    <property type="entry name" value="AAA+_ATPase"/>
</dbReference>
<dbReference type="SUPFAM" id="SSF90123">
    <property type="entry name" value="ABC transporter transmembrane region"/>
    <property type="match status" value="1"/>
</dbReference>
<feature type="domain" description="ABC transmembrane type-1" evidence="10">
    <location>
        <begin position="35"/>
        <end position="321"/>
    </location>
</feature>
<dbReference type="SMART" id="SM00382">
    <property type="entry name" value="AAA"/>
    <property type="match status" value="1"/>
</dbReference>
<evidence type="ECO:0000259" key="10">
    <source>
        <dbReference type="PROSITE" id="PS50929"/>
    </source>
</evidence>
<feature type="transmembrane region" description="Helical" evidence="8">
    <location>
        <begin position="145"/>
        <end position="166"/>
    </location>
</feature>
<evidence type="ECO:0000256" key="3">
    <source>
        <dbReference type="ARBA" id="ARBA00022692"/>
    </source>
</evidence>
<feature type="transmembrane region" description="Helical" evidence="8">
    <location>
        <begin position="267"/>
        <end position="287"/>
    </location>
</feature>
<dbReference type="GO" id="GO:0015421">
    <property type="term" value="F:ABC-type oligopeptide transporter activity"/>
    <property type="evidence" value="ECO:0007669"/>
    <property type="project" value="TreeGrafter"/>
</dbReference>
<feature type="transmembrane region" description="Helical" evidence="8">
    <location>
        <begin position="172"/>
        <end position="191"/>
    </location>
</feature>
<feature type="transmembrane region" description="Helical" evidence="8">
    <location>
        <begin position="27"/>
        <end position="53"/>
    </location>
</feature>
<dbReference type="GO" id="GO:0016887">
    <property type="term" value="F:ATP hydrolysis activity"/>
    <property type="evidence" value="ECO:0007669"/>
    <property type="project" value="InterPro"/>
</dbReference>
<dbReference type="InterPro" id="IPR027417">
    <property type="entry name" value="P-loop_NTPase"/>
</dbReference>
<keyword evidence="4" id="KW-0547">Nucleotide-binding</keyword>
<evidence type="ECO:0000313" key="12">
    <source>
        <dbReference type="Proteomes" id="UP000005753"/>
    </source>
</evidence>
<dbReference type="InterPro" id="IPR017871">
    <property type="entry name" value="ABC_transporter-like_CS"/>
</dbReference>
<dbReference type="eggNOG" id="COG1132">
    <property type="taxonomic scope" value="Bacteria"/>
</dbReference>
<evidence type="ECO:0000256" key="6">
    <source>
        <dbReference type="ARBA" id="ARBA00022989"/>
    </source>
</evidence>
<protein>
    <submittedName>
        <fullName evidence="11">ABC-type multidrug transport system, ATPase and permease component</fullName>
    </submittedName>
</protein>
<dbReference type="FunFam" id="3.40.50.300:FF:000287">
    <property type="entry name" value="Multidrug ABC transporter ATP-binding protein"/>
    <property type="match status" value="1"/>
</dbReference>
<evidence type="ECO:0000256" key="4">
    <source>
        <dbReference type="ARBA" id="ARBA00022741"/>
    </source>
</evidence>
<reference evidence="11 12" key="1">
    <citation type="submission" date="2010-08" db="EMBL/GenBank/DDBJ databases">
        <authorList>
            <consortium name="US DOE Joint Genome Institute (JGI-PGF)"/>
            <person name="Lucas S."/>
            <person name="Copeland A."/>
            <person name="Lapidus A."/>
            <person name="Cheng J.-F."/>
            <person name="Bruce D."/>
            <person name="Goodwin L."/>
            <person name="Pitluck S."/>
            <person name="Land M.L."/>
            <person name="Hauser L."/>
            <person name="Chang Y.-J."/>
            <person name="Anderson I.J."/>
            <person name="Johnson E."/>
            <person name="Mulhopadhyay B."/>
            <person name="Kyrpides N."/>
            <person name="Woyke T.J."/>
        </authorList>
    </citation>
    <scope>NUCLEOTIDE SEQUENCE [LARGE SCALE GENOMIC DNA]</scope>
    <source>
        <strain evidence="11 12">6</strain>
    </source>
</reference>
<dbReference type="InterPro" id="IPR039421">
    <property type="entry name" value="Type_1_exporter"/>
</dbReference>
<name>I5AQZ2_EUBC6</name>
<evidence type="ECO:0000256" key="8">
    <source>
        <dbReference type="SAM" id="Phobius"/>
    </source>
</evidence>
<evidence type="ECO:0000259" key="9">
    <source>
        <dbReference type="PROSITE" id="PS50893"/>
    </source>
</evidence>
<evidence type="ECO:0000256" key="7">
    <source>
        <dbReference type="ARBA" id="ARBA00023136"/>
    </source>
</evidence>
<dbReference type="PANTHER" id="PTHR43394:SF1">
    <property type="entry name" value="ATP-BINDING CASSETTE SUB-FAMILY B MEMBER 10, MITOCHONDRIAL"/>
    <property type="match status" value="1"/>
</dbReference>
<reference evidence="11 12" key="2">
    <citation type="submission" date="2012-02" db="EMBL/GenBank/DDBJ databases">
        <title>Improved High-Quality Draft sequence of Eubacterium cellulosolvens 6.</title>
        <authorList>
            <consortium name="US DOE Joint Genome Institute"/>
            <person name="Lucas S."/>
            <person name="Han J."/>
            <person name="Lapidus A."/>
            <person name="Cheng J.-F."/>
            <person name="Goodwin L."/>
            <person name="Pitluck S."/>
            <person name="Peters L."/>
            <person name="Mikhailova N."/>
            <person name="Gu W."/>
            <person name="Detter J.C."/>
            <person name="Han C."/>
            <person name="Tapia R."/>
            <person name="Land M."/>
            <person name="Hauser L."/>
            <person name="Kyrpides N."/>
            <person name="Ivanova N."/>
            <person name="Pagani I."/>
            <person name="Johnson E."/>
            <person name="Mukhopadhyay B."/>
            <person name="Anderson I."/>
            <person name="Woyke T."/>
        </authorList>
    </citation>
    <scope>NUCLEOTIDE SEQUENCE [LARGE SCALE GENOMIC DNA]</scope>
    <source>
        <strain evidence="11 12">6</strain>
    </source>
</reference>
<evidence type="ECO:0000256" key="1">
    <source>
        <dbReference type="ARBA" id="ARBA00004651"/>
    </source>
</evidence>
<dbReference type="SUPFAM" id="SSF52540">
    <property type="entry name" value="P-loop containing nucleoside triphosphate hydrolases"/>
    <property type="match status" value="1"/>
</dbReference>
<dbReference type="GO" id="GO:0005886">
    <property type="term" value="C:plasma membrane"/>
    <property type="evidence" value="ECO:0007669"/>
    <property type="project" value="UniProtKB-SubCell"/>
</dbReference>
<keyword evidence="2" id="KW-0813">Transport</keyword>
<organism evidence="11 12">
    <name type="scientific">Eubacterium cellulosolvens (strain ATCC 43171 / JCM 9499 / 6)</name>
    <name type="common">Cillobacterium cellulosolvens</name>
    <dbReference type="NCBI Taxonomy" id="633697"/>
    <lineage>
        <taxon>Bacteria</taxon>
        <taxon>Bacillati</taxon>
        <taxon>Bacillota</taxon>
        <taxon>Clostridia</taxon>
        <taxon>Eubacteriales</taxon>
        <taxon>Eubacteriaceae</taxon>
        <taxon>Eubacterium</taxon>
    </lineage>
</organism>
<proteinExistence type="predicted"/>
<dbReference type="HOGENOM" id="CLU_000604_84_4_9"/>
<sequence>MNETKTLTAENNKKQTLKRILAYIRPYSPLVICFLLLAVVSVVLQLLIPILIGEGVDQMVGRGSVNTEALLQILTKILICIGATAAAQWLMNHMNNVITYRVVRDLRTRAFNHVHVLPLSYLDVNSSGDTLSRLITDVEQFSDGLLLGFTQLFTGVITIVGTIVFMLTLQPVVTVIVVLFTPLSFKVAKLISGRSYRYFKNQSEARGKVTDLTNEMLGNLKIVQSFGREQAVMEEFEKRNRVLGENSLKATFISSLTNPSTRFVNTLIYNGVVFAGCLLCFLTPFGMQAMSIGKLTSFLSYVKQYSQPFNDITAVITEFQNSLASASRVFEILDETPETPDDADAITVDHAEGRVNLSDVSFSYLPDKPLIEHLNVDVTAGKRIAIVGPTGCGKTTLINLLMRFYDVNEGSIAVDGTDIRHYRRSSLRSNFGMVLQDTWLKAGTVRENIAYGHPEASMDEVQAAAKKAHADGFIRRMPHGYDTVIEENGGNLSAGQKQLLCIARVMLSLPPILILDEATSSIDTRTEHYIQRAFDEMMKGRTSFVVAHRLSTIRDADEILVMKDGHIIEQGDHETLLAKKGFYSRLYHAQFEKTAS</sequence>
<dbReference type="PROSITE" id="PS50893">
    <property type="entry name" value="ABC_TRANSPORTER_2"/>
    <property type="match status" value="1"/>
</dbReference>
<dbReference type="PROSITE" id="PS00211">
    <property type="entry name" value="ABC_TRANSPORTER_1"/>
    <property type="match status" value="1"/>
</dbReference>
<dbReference type="OrthoDB" id="9762778at2"/>
<dbReference type="AlphaFoldDB" id="I5AQZ2"/>
<dbReference type="GO" id="GO:0005524">
    <property type="term" value="F:ATP binding"/>
    <property type="evidence" value="ECO:0007669"/>
    <property type="project" value="UniProtKB-KW"/>
</dbReference>
<dbReference type="Gene3D" id="3.40.50.300">
    <property type="entry name" value="P-loop containing nucleotide triphosphate hydrolases"/>
    <property type="match status" value="1"/>
</dbReference>
<dbReference type="InterPro" id="IPR003439">
    <property type="entry name" value="ABC_transporter-like_ATP-bd"/>
</dbReference>
<dbReference type="STRING" id="633697.EubceDRAFT1_0355"/>
<feature type="transmembrane region" description="Helical" evidence="8">
    <location>
        <begin position="73"/>
        <end position="91"/>
    </location>
</feature>
<feature type="domain" description="ABC transporter" evidence="9">
    <location>
        <begin position="355"/>
        <end position="589"/>
    </location>
</feature>
<dbReference type="EMBL" id="CM001487">
    <property type="protein sequence ID" value="EIM56215.1"/>
    <property type="molecule type" value="Genomic_DNA"/>
</dbReference>
<dbReference type="Proteomes" id="UP000005753">
    <property type="component" value="Chromosome"/>
</dbReference>
<keyword evidence="7 8" id="KW-0472">Membrane</keyword>
<gene>
    <name evidence="11" type="ORF">EubceDRAFT1_0355</name>
</gene>
<dbReference type="Pfam" id="PF00664">
    <property type="entry name" value="ABC_membrane"/>
    <property type="match status" value="1"/>
</dbReference>
<keyword evidence="5" id="KW-0067">ATP-binding</keyword>
<evidence type="ECO:0000313" key="11">
    <source>
        <dbReference type="EMBL" id="EIM56215.1"/>
    </source>
</evidence>
<evidence type="ECO:0000256" key="5">
    <source>
        <dbReference type="ARBA" id="ARBA00022840"/>
    </source>
</evidence>